<dbReference type="Proteomes" id="UP000006727">
    <property type="component" value="Chromosome 1"/>
</dbReference>
<dbReference type="PaxDb" id="3218-PP1S38_180V6.1"/>
<dbReference type="Gramene" id="Pp3c1_8400V3.1">
    <property type="protein sequence ID" value="PAC:32966717.CDS.1"/>
    <property type="gene ID" value="Pp3c1_8400"/>
</dbReference>
<reference evidence="2" key="3">
    <citation type="submission" date="2020-12" db="UniProtKB">
        <authorList>
            <consortium name="EnsemblPlants"/>
        </authorList>
    </citation>
    <scope>IDENTIFICATION</scope>
</reference>
<evidence type="ECO:0000313" key="1">
    <source>
        <dbReference type="EMBL" id="PNR61963.1"/>
    </source>
</evidence>
<dbReference type="AlphaFoldDB" id="A0A2K1L7G2"/>
<organism evidence="1">
    <name type="scientific">Physcomitrium patens</name>
    <name type="common">Spreading-leaved earth moss</name>
    <name type="synonym">Physcomitrella patens</name>
    <dbReference type="NCBI Taxonomy" id="3218"/>
    <lineage>
        <taxon>Eukaryota</taxon>
        <taxon>Viridiplantae</taxon>
        <taxon>Streptophyta</taxon>
        <taxon>Embryophyta</taxon>
        <taxon>Bryophyta</taxon>
        <taxon>Bryophytina</taxon>
        <taxon>Bryopsida</taxon>
        <taxon>Funariidae</taxon>
        <taxon>Funariales</taxon>
        <taxon>Funariaceae</taxon>
        <taxon>Physcomitrium</taxon>
    </lineage>
</organism>
<evidence type="ECO:0000313" key="3">
    <source>
        <dbReference type="Proteomes" id="UP000006727"/>
    </source>
</evidence>
<evidence type="ECO:0000313" key="2">
    <source>
        <dbReference type="EnsemblPlants" id="PAC:32966717.CDS.1"/>
    </source>
</evidence>
<sequence>MNMGTFNFAPMSLRRLAAAVITTRNTMTPRPHDELLILLRPCSLVFRVCQ</sequence>
<reference evidence="1 3" key="1">
    <citation type="journal article" date="2008" name="Science">
        <title>The Physcomitrella genome reveals evolutionary insights into the conquest of land by plants.</title>
        <authorList>
            <person name="Rensing S."/>
            <person name="Lang D."/>
            <person name="Zimmer A."/>
            <person name="Terry A."/>
            <person name="Salamov A."/>
            <person name="Shapiro H."/>
            <person name="Nishiyama T."/>
            <person name="Perroud P.-F."/>
            <person name="Lindquist E."/>
            <person name="Kamisugi Y."/>
            <person name="Tanahashi T."/>
            <person name="Sakakibara K."/>
            <person name="Fujita T."/>
            <person name="Oishi K."/>
            <person name="Shin-I T."/>
            <person name="Kuroki Y."/>
            <person name="Toyoda A."/>
            <person name="Suzuki Y."/>
            <person name="Hashimoto A."/>
            <person name="Yamaguchi K."/>
            <person name="Sugano A."/>
            <person name="Kohara Y."/>
            <person name="Fujiyama A."/>
            <person name="Anterola A."/>
            <person name="Aoki S."/>
            <person name="Ashton N."/>
            <person name="Barbazuk W.B."/>
            <person name="Barker E."/>
            <person name="Bennetzen J."/>
            <person name="Bezanilla M."/>
            <person name="Blankenship R."/>
            <person name="Cho S.H."/>
            <person name="Dutcher S."/>
            <person name="Estelle M."/>
            <person name="Fawcett J.A."/>
            <person name="Gundlach H."/>
            <person name="Hanada K."/>
            <person name="Heyl A."/>
            <person name="Hicks K.A."/>
            <person name="Hugh J."/>
            <person name="Lohr M."/>
            <person name="Mayer K."/>
            <person name="Melkozernov A."/>
            <person name="Murata T."/>
            <person name="Nelson D."/>
            <person name="Pils B."/>
            <person name="Prigge M."/>
            <person name="Reiss B."/>
            <person name="Renner T."/>
            <person name="Rombauts S."/>
            <person name="Rushton P."/>
            <person name="Sanderfoot A."/>
            <person name="Schween G."/>
            <person name="Shiu S.-H."/>
            <person name="Stueber K."/>
            <person name="Theodoulou F.L."/>
            <person name="Tu H."/>
            <person name="Van de Peer Y."/>
            <person name="Verrier P.J."/>
            <person name="Waters E."/>
            <person name="Wood A."/>
            <person name="Yang L."/>
            <person name="Cove D."/>
            <person name="Cuming A."/>
            <person name="Hasebe M."/>
            <person name="Lucas S."/>
            <person name="Mishler D.B."/>
            <person name="Reski R."/>
            <person name="Grigoriev I."/>
            <person name="Quatrano R.S."/>
            <person name="Boore J.L."/>
        </authorList>
    </citation>
    <scope>NUCLEOTIDE SEQUENCE [LARGE SCALE GENOMIC DNA]</scope>
    <source>
        <strain evidence="2 3">cv. Gransden 2004</strain>
    </source>
</reference>
<reference evidence="1 3" key="2">
    <citation type="journal article" date="2018" name="Plant J.">
        <title>The Physcomitrella patens chromosome-scale assembly reveals moss genome structure and evolution.</title>
        <authorList>
            <person name="Lang D."/>
            <person name="Ullrich K.K."/>
            <person name="Murat F."/>
            <person name="Fuchs J."/>
            <person name="Jenkins J."/>
            <person name="Haas F.B."/>
            <person name="Piednoel M."/>
            <person name="Gundlach H."/>
            <person name="Van Bel M."/>
            <person name="Meyberg R."/>
            <person name="Vives C."/>
            <person name="Morata J."/>
            <person name="Symeonidi A."/>
            <person name="Hiss M."/>
            <person name="Muchero W."/>
            <person name="Kamisugi Y."/>
            <person name="Saleh O."/>
            <person name="Blanc G."/>
            <person name="Decker E.L."/>
            <person name="van Gessel N."/>
            <person name="Grimwood J."/>
            <person name="Hayes R.D."/>
            <person name="Graham S.W."/>
            <person name="Gunter L.E."/>
            <person name="McDaniel S.F."/>
            <person name="Hoernstein S.N.W."/>
            <person name="Larsson A."/>
            <person name="Li F.W."/>
            <person name="Perroud P.F."/>
            <person name="Phillips J."/>
            <person name="Ranjan P."/>
            <person name="Rokshar D.S."/>
            <person name="Rothfels C.J."/>
            <person name="Schneider L."/>
            <person name="Shu S."/>
            <person name="Stevenson D.W."/>
            <person name="Thummler F."/>
            <person name="Tillich M."/>
            <person name="Villarreal Aguilar J.C."/>
            <person name="Widiez T."/>
            <person name="Wong G.K."/>
            <person name="Wymore A."/>
            <person name="Zhang Y."/>
            <person name="Zimmer A.D."/>
            <person name="Quatrano R.S."/>
            <person name="Mayer K.F.X."/>
            <person name="Goodstein D."/>
            <person name="Casacuberta J.M."/>
            <person name="Vandepoele K."/>
            <person name="Reski R."/>
            <person name="Cuming A.C."/>
            <person name="Tuskan G.A."/>
            <person name="Maumus F."/>
            <person name="Salse J."/>
            <person name="Schmutz J."/>
            <person name="Rensing S.A."/>
        </authorList>
    </citation>
    <scope>NUCLEOTIDE SEQUENCE [LARGE SCALE GENOMIC DNA]</scope>
    <source>
        <strain evidence="2 3">cv. Gransden 2004</strain>
    </source>
</reference>
<gene>
    <name evidence="1" type="ORF">PHYPA_000387</name>
</gene>
<protein>
    <submittedName>
        <fullName evidence="1 2">Uncharacterized protein</fullName>
    </submittedName>
</protein>
<dbReference type="EnsemblPlants" id="Pp3c1_8400V3.1">
    <property type="protein sequence ID" value="PAC:32966717.CDS.1"/>
    <property type="gene ID" value="Pp3c1_8400"/>
</dbReference>
<accession>A0A2K1L7G2</accession>
<dbReference type="Gramene" id="Pp3c1_8400V3.3">
    <property type="protein sequence ID" value="PAC:32966718.CDS.1"/>
    <property type="gene ID" value="Pp3c1_8400"/>
</dbReference>
<dbReference type="EnsemblPlants" id="Pp3c1_8400V3.3">
    <property type="protein sequence ID" value="PAC:32966718.CDS.1"/>
    <property type="gene ID" value="Pp3c1_8400"/>
</dbReference>
<name>A0A2K1L7G2_PHYPA</name>
<dbReference type="EMBL" id="ABEU02000001">
    <property type="protein sequence ID" value="PNR61963.1"/>
    <property type="molecule type" value="Genomic_DNA"/>
</dbReference>
<keyword evidence="3" id="KW-1185">Reference proteome</keyword>
<proteinExistence type="predicted"/>